<evidence type="ECO:0000256" key="8">
    <source>
        <dbReference type="RuleBase" id="RU079119"/>
    </source>
</evidence>
<evidence type="ECO:0000256" key="5">
    <source>
        <dbReference type="ARBA" id="ARBA00023136"/>
    </source>
</evidence>
<protein>
    <recommendedName>
        <fullName evidence="8">Palmitoyltransferase</fullName>
        <ecNumber evidence="8">2.3.1.225</ecNumber>
    </recommendedName>
</protein>
<dbReference type="InterPro" id="IPR039859">
    <property type="entry name" value="PFA4/ZDH16/20/ERF2-like"/>
</dbReference>
<dbReference type="Proteomes" id="UP000601435">
    <property type="component" value="Unassembled WGS sequence"/>
</dbReference>
<feature type="transmembrane region" description="Helical" evidence="8">
    <location>
        <begin position="177"/>
        <end position="199"/>
    </location>
</feature>
<dbReference type="GO" id="GO:0019706">
    <property type="term" value="F:protein-cysteine S-palmitoyltransferase activity"/>
    <property type="evidence" value="ECO:0007669"/>
    <property type="project" value="UniProtKB-EC"/>
</dbReference>
<evidence type="ECO:0000256" key="2">
    <source>
        <dbReference type="ARBA" id="ARBA00022679"/>
    </source>
</evidence>
<dbReference type="PROSITE" id="PS50216">
    <property type="entry name" value="DHHC"/>
    <property type="match status" value="1"/>
</dbReference>
<dbReference type="GO" id="GO:0005783">
    <property type="term" value="C:endoplasmic reticulum"/>
    <property type="evidence" value="ECO:0007669"/>
    <property type="project" value="TreeGrafter"/>
</dbReference>
<dbReference type="PANTHER" id="PTHR22883">
    <property type="entry name" value="ZINC FINGER DHHC DOMAIN CONTAINING PROTEIN"/>
    <property type="match status" value="1"/>
</dbReference>
<keyword evidence="2 8" id="KW-0808">Transferase</keyword>
<evidence type="ECO:0000256" key="4">
    <source>
        <dbReference type="ARBA" id="ARBA00022989"/>
    </source>
</evidence>
<comment type="caution">
    <text evidence="10">The sequence shown here is derived from an EMBL/GenBank/DDBJ whole genome shotgun (WGS) entry which is preliminary data.</text>
</comment>
<keyword evidence="5 8" id="KW-0472">Membrane</keyword>
<comment type="domain">
    <text evidence="8">The DHHC domain is required for palmitoyltransferase activity.</text>
</comment>
<evidence type="ECO:0000256" key="6">
    <source>
        <dbReference type="ARBA" id="ARBA00023315"/>
    </source>
</evidence>
<evidence type="ECO:0000313" key="10">
    <source>
        <dbReference type="EMBL" id="CAE7239392.1"/>
    </source>
</evidence>
<dbReference type="EMBL" id="CAJNJA010008689">
    <property type="protein sequence ID" value="CAE7239392.1"/>
    <property type="molecule type" value="Genomic_DNA"/>
</dbReference>
<reference evidence="10" key="1">
    <citation type="submission" date="2021-02" db="EMBL/GenBank/DDBJ databases">
        <authorList>
            <person name="Dougan E. K."/>
            <person name="Rhodes N."/>
            <person name="Thang M."/>
            <person name="Chan C."/>
        </authorList>
    </citation>
    <scope>NUCLEOTIDE SEQUENCE</scope>
</reference>
<comment type="similarity">
    <text evidence="7">Belongs to the DHHC palmitoyltransferase family. PFA5 subfamily.</text>
</comment>
<sequence>MPVDSTTLAERAEAGQVWEAAAVEAYSSFNVEAGIDFPDPWSYSWLGRILVFNFGGHGLYVGPHWYCSVLMLGFILAVGLFQCNSVTSLEQLAGSVFVTILSTVSFLRCALSNPGVLQKNHVPTVAESLSMRVRRCDICQITQPRGCQHCQFCQVCVQGHDHHCPWMGKCIGSNNLCSFYTFLFCGFGSLAYILLVALAQPPTPA</sequence>
<evidence type="ECO:0000313" key="11">
    <source>
        <dbReference type="Proteomes" id="UP000601435"/>
    </source>
</evidence>
<evidence type="ECO:0000259" key="9">
    <source>
        <dbReference type="Pfam" id="PF01529"/>
    </source>
</evidence>
<organism evidence="10 11">
    <name type="scientific">Symbiodinium necroappetens</name>
    <dbReference type="NCBI Taxonomy" id="1628268"/>
    <lineage>
        <taxon>Eukaryota</taxon>
        <taxon>Sar</taxon>
        <taxon>Alveolata</taxon>
        <taxon>Dinophyceae</taxon>
        <taxon>Suessiales</taxon>
        <taxon>Symbiodiniaceae</taxon>
        <taxon>Symbiodinium</taxon>
    </lineage>
</organism>
<dbReference type="Pfam" id="PF01529">
    <property type="entry name" value="DHHC"/>
    <property type="match status" value="1"/>
</dbReference>
<keyword evidence="6 8" id="KW-0012">Acyltransferase</keyword>
<keyword evidence="3 8" id="KW-0812">Transmembrane</keyword>
<gene>
    <name evidence="10" type="primary">ERF2</name>
    <name evidence="10" type="ORF">SNEC2469_LOCUS4217</name>
</gene>
<dbReference type="GO" id="GO:0005794">
    <property type="term" value="C:Golgi apparatus"/>
    <property type="evidence" value="ECO:0007669"/>
    <property type="project" value="TreeGrafter"/>
</dbReference>
<proteinExistence type="inferred from homology"/>
<evidence type="ECO:0000256" key="7">
    <source>
        <dbReference type="ARBA" id="ARBA00038298"/>
    </source>
</evidence>
<dbReference type="EC" id="2.3.1.225" evidence="8"/>
<name>A0A812L3B1_9DINO</name>
<comment type="subcellular location">
    <subcellularLocation>
        <location evidence="1">Membrane</location>
        <topology evidence="1">Multi-pass membrane protein</topology>
    </subcellularLocation>
</comment>
<comment type="catalytic activity">
    <reaction evidence="8">
        <text>L-cysteinyl-[protein] + hexadecanoyl-CoA = S-hexadecanoyl-L-cysteinyl-[protein] + CoA</text>
        <dbReference type="Rhea" id="RHEA:36683"/>
        <dbReference type="Rhea" id="RHEA-COMP:10131"/>
        <dbReference type="Rhea" id="RHEA-COMP:11032"/>
        <dbReference type="ChEBI" id="CHEBI:29950"/>
        <dbReference type="ChEBI" id="CHEBI:57287"/>
        <dbReference type="ChEBI" id="CHEBI:57379"/>
        <dbReference type="ChEBI" id="CHEBI:74151"/>
        <dbReference type="EC" id="2.3.1.225"/>
    </reaction>
</comment>
<feature type="transmembrane region" description="Helical" evidence="8">
    <location>
        <begin position="58"/>
        <end position="80"/>
    </location>
</feature>
<dbReference type="OrthoDB" id="4096362at2759"/>
<dbReference type="InterPro" id="IPR001594">
    <property type="entry name" value="Palmitoyltrfase_DHHC"/>
</dbReference>
<evidence type="ECO:0000256" key="3">
    <source>
        <dbReference type="ARBA" id="ARBA00022692"/>
    </source>
</evidence>
<accession>A0A812L3B1</accession>
<dbReference type="GO" id="GO:0006612">
    <property type="term" value="P:protein targeting to membrane"/>
    <property type="evidence" value="ECO:0007669"/>
    <property type="project" value="TreeGrafter"/>
</dbReference>
<keyword evidence="4 8" id="KW-1133">Transmembrane helix</keyword>
<dbReference type="AlphaFoldDB" id="A0A812L3B1"/>
<dbReference type="PANTHER" id="PTHR22883:SF23">
    <property type="entry name" value="PALMITOYLTRANSFERASE ZDHHC6"/>
    <property type="match status" value="1"/>
</dbReference>
<keyword evidence="11" id="KW-1185">Reference proteome</keyword>
<feature type="domain" description="Palmitoyltransferase DHHC" evidence="9">
    <location>
        <begin position="134"/>
        <end position="198"/>
    </location>
</feature>
<evidence type="ECO:0000256" key="1">
    <source>
        <dbReference type="ARBA" id="ARBA00004141"/>
    </source>
</evidence>
<dbReference type="GO" id="GO:0016020">
    <property type="term" value="C:membrane"/>
    <property type="evidence" value="ECO:0007669"/>
    <property type="project" value="UniProtKB-SubCell"/>
</dbReference>